<feature type="transmembrane region" description="Helical" evidence="1">
    <location>
        <begin position="91"/>
        <end position="113"/>
    </location>
</feature>
<sequence>MSLHRLIGLSAGVAGAVGVATLAVGAHAVTGANLDVAGNILLFHAVALLALANANGQRLRGLSALLFVAGCLLFSGELIFKAAMARTLFPMAAPSGGIALILGWFTVAIGSLLPRRP</sequence>
<evidence type="ECO:0000313" key="2">
    <source>
        <dbReference type="EMBL" id="PKR91271.1"/>
    </source>
</evidence>
<organism evidence="2 3">
    <name type="scientific">Pleomorphomonas diazotrophica</name>
    <dbReference type="NCBI Taxonomy" id="1166257"/>
    <lineage>
        <taxon>Bacteria</taxon>
        <taxon>Pseudomonadati</taxon>
        <taxon>Pseudomonadota</taxon>
        <taxon>Alphaproteobacteria</taxon>
        <taxon>Hyphomicrobiales</taxon>
        <taxon>Pleomorphomonadaceae</taxon>
        <taxon>Pleomorphomonas</taxon>
    </lineage>
</organism>
<gene>
    <name evidence="2" type="ORF">CXZ10_00730</name>
</gene>
<dbReference type="AlphaFoldDB" id="A0A1I4UAB2"/>
<protein>
    <submittedName>
        <fullName evidence="2">DUF423 domain-containing protein</fullName>
    </submittedName>
</protein>
<evidence type="ECO:0000256" key="1">
    <source>
        <dbReference type="SAM" id="Phobius"/>
    </source>
</evidence>
<keyword evidence="1" id="KW-1133">Transmembrane helix</keyword>
<dbReference type="EMBL" id="PJNW01000001">
    <property type="protein sequence ID" value="PKR91271.1"/>
    <property type="molecule type" value="Genomic_DNA"/>
</dbReference>
<proteinExistence type="predicted"/>
<dbReference type="OrthoDB" id="7173378at2"/>
<keyword evidence="3" id="KW-1185">Reference proteome</keyword>
<feature type="transmembrane region" description="Helical" evidence="1">
    <location>
        <begin position="35"/>
        <end position="52"/>
    </location>
</feature>
<dbReference type="Pfam" id="PF04241">
    <property type="entry name" value="DUF423"/>
    <property type="match status" value="1"/>
</dbReference>
<comment type="caution">
    <text evidence="2">The sequence shown here is derived from an EMBL/GenBank/DDBJ whole genome shotgun (WGS) entry which is preliminary data.</text>
</comment>
<dbReference type="RefSeq" id="WP_101287036.1">
    <property type="nucleotide sequence ID" value="NZ_FOUQ01000007.1"/>
</dbReference>
<keyword evidence="1" id="KW-0812">Transmembrane</keyword>
<feature type="transmembrane region" description="Helical" evidence="1">
    <location>
        <begin position="64"/>
        <end position="85"/>
    </location>
</feature>
<evidence type="ECO:0000313" key="3">
    <source>
        <dbReference type="Proteomes" id="UP000233491"/>
    </source>
</evidence>
<dbReference type="InterPro" id="IPR006696">
    <property type="entry name" value="DUF423"/>
</dbReference>
<keyword evidence="1" id="KW-0472">Membrane</keyword>
<dbReference type="Proteomes" id="UP000233491">
    <property type="component" value="Unassembled WGS sequence"/>
</dbReference>
<accession>A0A1I4UAB2</accession>
<name>A0A1I4UAB2_9HYPH</name>
<reference evidence="2 3" key="1">
    <citation type="submission" date="2017-12" db="EMBL/GenBank/DDBJ databases">
        <title>Anaerobic carbon monoxide metabolism by Pleomorphomonas carboxyditropha sp. nov., a new mesophilic hydrogenogenic carboxidotroph.</title>
        <authorList>
            <person name="Esquivel-Elizondo S."/>
            <person name="Krajmalnik-Brown R."/>
        </authorList>
    </citation>
    <scope>NUCLEOTIDE SEQUENCE [LARGE SCALE GENOMIC DNA]</scope>
    <source>
        <strain evidence="2 3">R5-392</strain>
    </source>
</reference>